<organism evidence="7">
    <name type="scientific">Brugia timori</name>
    <dbReference type="NCBI Taxonomy" id="42155"/>
    <lineage>
        <taxon>Eukaryota</taxon>
        <taxon>Metazoa</taxon>
        <taxon>Ecdysozoa</taxon>
        <taxon>Nematoda</taxon>
        <taxon>Chromadorea</taxon>
        <taxon>Rhabditida</taxon>
        <taxon>Spirurina</taxon>
        <taxon>Spiruromorpha</taxon>
        <taxon>Filarioidea</taxon>
        <taxon>Onchocercidae</taxon>
        <taxon>Brugia</taxon>
    </lineage>
</organism>
<evidence type="ECO:0000313" key="5">
    <source>
        <dbReference type="EMBL" id="VDO44020.1"/>
    </source>
</evidence>
<keyword evidence="3" id="KW-0472">Membrane</keyword>
<keyword evidence="2" id="KW-0677">Repeat</keyword>
<reference evidence="5 6" key="2">
    <citation type="submission" date="2018-11" db="EMBL/GenBank/DDBJ databases">
        <authorList>
            <consortium name="Pathogen Informatics"/>
        </authorList>
    </citation>
    <scope>NUCLEOTIDE SEQUENCE [LARGE SCALE GENOMIC DNA]</scope>
</reference>
<comment type="subcellular location">
    <subcellularLocation>
        <location evidence="1">Endomembrane system</location>
    </subcellularLocation>
</comment>
<evidence type="ECO:0000256" key="2">
    <source>
        <dbReference type="ARBA" id="ARBA00022737"/>
    </source>
</evidence>
<keyword evidence="6" id="KW-1185">Reference proteome</keyword>
<dbReference type="GO" id="GO:0005737">
    <property type="term" value="C:cytoplasm"/>
    <property type="evidence" value="ECO:0007669"/>
    <property type="project" value="TreeGrafter"/>
</dbReference>
<evidence type="ECO:0000313" key="7">
    <source>
        <dbReference type="WBParaSite" id="BTMF_0001485101-mRNA-1"/>
    </source>
</evidence>
<evidence type="ECO:0000256" key="3">
    <source>
        <dbReference type="ARBA" id="ARBA00023136"/>
    </source>
</evidence>
<proteinExistence type="predicted"/>
<dbReference type="WBParaSite" id="BTMF_0001485101-mRNA-1">
    <property type="protein sequence ID" value="BTMF_0001485101-mRNA-1"/>
    <property type="gene ID" value="BTMF_0001485101"/>
</dbReference>
<gene>
    <name evidence="5" type="ORF">BTMF_LOCUS12847</name>
</gene>
<sequence>MEGSKKARLKKDFLLHPIRTNCKPTDSTSFTYADMWSPSHEAICAGNSDLLRLIIQYRDYQRALQTSCAMERLLTLLKETNDFYAEMSWEFTSWLPFVSKMCPSDTYKIYKRGSNVRIDTTLVGFDIASNWKRGNQSFIFRFSDNCQAQLIVLDHDSKTVDSLGYIATVHTMDSQSTNDLRDFVPPEEAIYSRMTSPVDTTFIDVEKIGFERSKGGGLFSWLSSSDRVEEVDGYKCKVCILFYYFQDIGKGLDELFKIIFIQRNDIFVFNASNVDIVTKTRTEHLLERDKEKFRREEHENPLYMVLKLAERHQKCTSEMRQTGNDVYCGLTPQQYLDKNYSMNNRDIGLPKQVTKKTSSFKATLWLCDHYPLDLQNQVLPIIDLMAVNNAHFARLKNFIQLQLPAGFPVKIEIPLFHVVSARITFSAINITGPHVSYNVSSNEVEVDPATFEIPEYYSSLNNPDCGICISGNTTVREVGSNGNLASRRC</sequence>
<dbReference type="PANTHER" id="PTHR12447">
    <property type="entry name" value="ANKYRIN REPEAT DOMAIN-CONTAINING PROTEIN 13"/>
    <property type="match status" value="1"/>
</dbReference>
<dbReference type="AlphaFoldDB" id="A0A0R3R4B1"/>
<dbReference type="STRING" id="42155.A0A0R3R4B1"/>
<dbReference type="Proteomes" id="UP000280834">
    <property type="component" value="Unassembled WGS sequence"/>
</dbReference>
<feature type="domain" description="Ankyrin repeat" evidence="4">
    <location>
        <begin position="117"/>
        <end position="238"/>
    </location>
</feature>
<protein>
    <submittedName>
        <fullName evidence="7">ANK_REP_REGION domain-containing protein</fullName>
    </submittedName>
</protein>
<evidence type="ECO:0000259" key="4">
    <source>
        <dbReference type="Pfam" id="PF11904"/>
    </source>
</evidence>
<dbReference type="PANTHER" id="PTHR12447:SF31">
    <property type="entry name" value="LD31969P"/>
    <property type="match status" value="1"/>
</dbReference>
<dbReference type="Pfam" id="PF11904">
    <property type="entry name" value="ANKRD13_C"/>
    <property type="match status" value="2"/>
</dbReference>
<evidence type="ECO:0000313" key="6">
    <source>
        <dbReference type="Proteomes" id="UP000280834"/>
    </source>
</evidence>
<dbReference type="EMBL" id="UZAG01019528">
    <property type="protein sequence ID" value="VDO44020.1"/>
    <property type="molecule type" value="Genomic_DNA"/>
</dbReference>
<evidence type="ECO:0000256" key="1">
    <source>
        <dbReference type="ARBA" id="ARBA00004308"/>
    </source>
</evidence>
<dbReference type="InterPro" id="IPR055285">
    <property type="entry name" value="ANKRD13_C"/>
</dbReference>
<reference evidence="7" key="1">
    <citation type="submission" date="2017-02" db="UniProtKB">
        <authorList>
            <consortium name="WormBaseParasite"/>
        </authorList>
    </citation>
    <scope>IDENTIFICATION</scope>
</reference>
<feature type="domain" description="Ankyrin repeat" evidence="4">
    <location>
        <begin position="268"/>
        <end position="457"/>
    </location>
</feature>
<dbReference type="InterPro" id="IPR021832">
    <property type="entry name" value="ANKRD13"/>
</dbReference>
<dbReference type="GO" id="GO:0012505">
    <property type="term" value="C:endomembrane system"/>
    <property type="evidence" value="ECO:0007669"/>
    <property type="project" value="UniProtKB-SubCell"/>
</dbReference>
<accession>A0A0R3R4B1</accession>
<name>A0A0R3R4B1_9BILA</name>